<reference evidence="2 3" key="1">
    <citation type="submission" date="2015-07" db="EMBL/GenBank/DDBJ databases">
        <title>The genome of Dufourea novaeangliae.</title>
        <authorList>
            <person name="Pan H."/>
            <person name="Kapheim K."/>
        </authorList>
    </citation>
    <scope>NUCLEOTIDE SEQUENCE [LARGE SCALE GENOMIC DNA]</scope>
    <source>
        <strain evidence="2">0120121106</strain>
        <tissue evidence="2">Whole body</tissue>
    </source>
</reference>
<dbReference type="SMART" id="SM00587">
    <property type="entry name" value="CHK"/>
    <property type="match status" value="1"/>
</dbReference>
<evidence type="ECO:0000259" key="1">
    <source>
        <dbReference type="SMART" id="SM00587"/>
    </source>
</evidence>
<dbReference type="SUPFAM" id="SSF56112">
    <property type="entry name" value="Protein kinase-like (PK-like)"/>
    <property type="match status" value="1"/>
</dbReference>
<name>A0A154PPX1_DUFNO</name>
<gene>
    <name evidence="2" type="ORF">WN55_06292</name>
</gene>
<dbReference type="PANTHER" id="PTHR11012">
    <property type="entry name" value="PROTEIN KINASE-LIKE DOMAIN-CONTAINING"/>
    <property type="match status" value="1"/>
</dbReference>
<dbReference type="InterPro" id="IPR011009">
    <property type="entry name" value="Kinase-like_dom_sf"/>
</dbReference>
<keyword evidence="3" id="KW-1185">Reference proteome</keyword>
<sequence>MLFVNIIANSTNEDTDKRTVSIVVKKPSQSAALREMMRCDAQFHNEILFYERFAKEHEDLPICYYAEERPPAKTVIVLENIGEREFQLCSWRYNVPMEYTLAAIREIALFHAKGYTMKEHSRAEFFDIVENLSETRYDGNPENMLRHVMNRTSTRSIEYLRNRGHDREFCDRMDAYLGDSYENIVLPICKPEEPLATLCHGDFTLNNTFFKRTNGEVKAMFIDFAMIRYGPPVIDLSTYLCLHCAEELDKDMLDGVLKVYNDTLVGRLAENGVEELERFSYETMREDYRKKGLVGFAIASFFLAIVMGKSEHSPEDMAQISTEEVAIALRELGGDEISEILANMLLKLKDFGCLDHVV</sequence>
<dbReference type="OrthoDB" id="191037at2759"/>
<accession>A0A154PPX1</accession>
<dbReference type="Gene3D" id="3.90.1200.10">
    <property type="match status" value="1"/>
</dbReference>
<dbReference type="EMBL" id="KQ435026">
    <property type="protein sequence ID" value="KZC13941.1"/>
    <property type="molecule type" value="Genomic_DNA"/>
</dbReference>
<dbReference type="AlphaFoldDB" id="A0A154PPX1"/>
<evidence type="ECO:0000313" key="3">
    <source>
        <dbReference type="Proteomes" id="UP000076502"/>
    </source>
</evidence>
<feature type="domain" description="CHK kinase-like" evidence="1">
    <location>
        <begin position="76"/>
        <end position="270"/>
    </location>
</feature>
<dbReference type="Proteomes" id="UP000076502">
    <property type="component" value="Unassembled WGS sequence"/>
</dbReference>
<proteinExistence type="predicted"/>
<protein>
    <recommendedName>
        <fullName evidence="1">CHK kinase-like domain-containing protein</fullName>
    </recommendedName>
</protein>
<dbReference type="InterPro" id="IPR015897">
    <property type="entry name" value="CHK_kinase-like"/>
</dbReference>
<dbReference type="Pfam" id="PF02958">
    <property type="entry name" value="EcKL"/>
    <property type="match status" value="1"/>
</dbReference>
<dbReference type="InterPro" id="IPR004119">
    <property type="entry name" value="EcKL"/>
</dbReference>
<organism evidence="2 3">
    <name type="scientific">Dufourea novaeangliae</name>
    <name type="common">Sweat bee</name>
    <dbReference type="NCBI Taxonomy" id="178035"/>
    <lineage>
        <taxon>Eukaryota</taxon>
        <taxon>Metazoa</taxon>
        <taxon>Ecdysozoa</taxon>
        <taxon>Arthropoda</taxon>
        <taxon>Hexapoda</taxon>
        <taxon>Insecta</taxon>
        <taxon>Pterygota</taxon>
        <taxon>Neoptera</taxon>
        <taxon>Endopterygota</taxon>
        <taxon>Hymenoptera</taxon>
        <taxon>Apocrita</taxon>
        <taxon>Aculeata</taxon>
        <taxon>Apoidea</taxon>
        <taxon>Anthophila</taxon>
        <taxon>Halictidae</taxon>
        <taxon>Rophitinae</taxon>
        <taxon>Dufourea</taxon>
    </lineage>
</organism>
<dbReference type="PANTHER" id="PTHR11012:SF8">
    <property type="entry name" value="JUVENILE HORMONE-INDUCIBLE PROTEIN 26"/>
    <property type="match status" value="1"/>
</dbReference>
<evidence type="ECO:0000313" key="2">
    <source>
        <dbReference type="EMBL" id="KZC13941.1"/>
    </source>
</evidence>